<keyword evidence="4" id="KW-1185">Reference proteome</keyword>
<accession>A0A2U3D8X9</accession>
<comment type="caution">
    <text evidence="3">The sequence shown here is derived from an EMBL/GenBank/DDBJ whole genome shotgun (WGS) entry which is preliminary data.</text>
</comment>
<organism evidence="3 4">
    <name type="scientific">Sulfoacidibacillus thermotolerans</name>
    <name type="common">Acidibacillus sulfuroxidans</name>
    <dbReference type="NCBI Taxonomy" id="1765684"/>
    <lineage>
        <taxon>Bacteria</taxon>
        <taxon>Bacillati</taxon>
        <taxon>Bacillota</taxon>
        <taxon>Bacilli</taxon>
        <taxon>Bacillales</taxon>
        <taxon>Alicyclobacillaceae</taxon>
        <taxon>Sulfoacidibacillus</taxon>
    </lineage>
</organism>
<gene>
    <name evidence="3" type="ORF">BM613_07010</name>
</gene>
<dbReference type="GO" id="GO:0035243">
    <property type="term" value="F:protein-arginine omega-N symmetric methyltransferase activity"/>
    <property type="evidence" value="ECO:0007669"/>
    <property type="project" value="TreeGrafter"/>
</dbReference>
<evidence type="ECO:0000256" key="1">
    <source>
        <dbReference type="ARBA" id="ARBA00022603"/>
    </source>
</evidence>
<dbReference type="InterPro" id="IPR038375">
    <property type="entry name" value="NDUFAF7_sf"/>
</dbReference>
<evidence type="ECO:0008006" key="5">
    <source>
        <dbReference type="Google" id="ProtNLM"/>
    </source>
</evidence>
<dbReference type="SUPFAM" id="SSF53335">
    <property type="entry name" value="S-adenosyl-L-methionine-dependent methyltransferases"/>
    <property type="match status" value="1"/>
</dbReference>
<dbReference type="EMBL" id="MPDK01000009">
    <property type="protein sequence ID" value="PWI57729.1"/>
    <property type="molecule type" value="Genomic_DNA"/>
</dbReference>
<dbReference type="Gene3D" id="3.40.50.12710">
    <property type="match status" value="1"/>
</dbReference>
<dbReference type="GO" id="GO:0032259">
    <property type="term" value="P:methylation"/>
    <property type="evidence" value="ECO:0007669"/>
    <property type="project" value="UniProtKB-KW"/>
</dbReference>
<dbReference type="AlphaFoldDB" id="A0A2U3D8X9"/>
<dbReference type="OrthoDB" id="9794208at2"/>
<evidence type="ECO:0000256" key="2">
    <source>
        <dbReference type="ARBA" id="ARBA00022679"/>
    </source>
</evidence>
<name>A0A2U3D8X9_SULT2</name>
<dbReference type="PANTHER" id="PTHR12049:SF7">
    <property type="entry name" value="PROTEIN ARGININE METHYLTRANSFERASE NDUFAF7, MITOCHONDRIAL"/>
    <property type="match status" value="1"/>
</dbReference>
<protein>
    <recommendedName>
        <fullName evidence="5">SAM-dependent methyltransferase</fullName>
    </recommendedName>
</protein>
<dbReference type="Proteomes" id="UP000245380">
    <property type="component" value="Unassembled WGS sequence"/>
</dbReference>
<reference evidence="3 4" key="1">
    <citation type="submission" date="2016-11" db="EMBL/GenBank/DDBJ databases">
        <title>Comparative genomics of Acidibacillus ferroxidans species.</title>
        <authorList>
            <person name="Oliveira G."/>
            <person name="Nunes G."/>
            <person name="Oliveira R."/>
            <person name="Araujo F."/>
            <person name="Salim A."/>
            <person name="Scholte L."/>
            <person name="Morais D."/>
            <person name="Nancucheo I."/>
            <person name="Johnson D.B."/>
            <person name="Grail B."/>
            <person name="Bittencourt J."/>
            <person name="Valadares R."/>
        </authorList>
    </citation>
    <scope>NUCLEOTIDE SEQUENCE [LARGE SCALE GENOMIC DNA]</scope>
    <source>
        <strain evidence="3 4">Y002</strain>
    </source>
</reference>
<keyword evidence="1" id="KW-0489">Methyltransferase</keyword>
<proteinExistence type="predicted"/>
<dbReference type="Pfam" id="PF02636">
    <property type="entry name" value="Methyltransf_28"/>
    <property type="match status" value="1"/>
</dbReference>
<sequence length="374" mass="42471">MSAYPIPFSTYMKEALYGENGYYMTERDRFGRLGDFYTSAQVSPLFGALWARFVMEQSPLTHAICIVELGCGDGDLAAGLVKEWLRVCKETQRLLYVGIDLSPFARKRTVERLQQILTERDCNGVVEFAIASTVEAAKAMQKDWPQTTWVIGNEVLDALPCEVVRVTRNKEVWRLMVTTAKSLPPDQPVGPFGGKQLVTYFEPVVAGPLQEYANRYVFPLFAELDADVLITEMQVSLPQLIREITEVLHPRYIAWIDYGGLTRDVIAEDRPYGSLRSYFAHHMIEDWLDLAGEVDVTFDVDFTFVSDVLFSYGYTTQLLQRQGPFLMGISALEEVFYAMQQKDHSLSQKLKQLVMPGGFGDRFFVMLAEPLQRG</sequence>
<keyword evidence="2" id="KW-0808">Transferase</keyword>
<dbReference type="PANTHER" id="PTHR12049">
    <property type="entry name" value="PROTEIN ARGININE METHYLTRANSFERASE NDUFAF7, MITOCHONDRIAL"/>
    <property type="match status" value="1"/>
</dbReference>
<evidence type="ECO:0000313" key="3">
    <source>
        <dbReference type="EMBL" id="PWI57729.1"/>
    </source>
</evidence>
<dbReference type="InterPro" id="IPR029063">
    <property type="entry name" value="SAM-dependent_MTases_sf"/>
</dbReference>
<dbReference type="InterPro" id="IPR003788">
    <property type="entry name" value="NDUFAF7"/>
</dbReference>
<evidence type="ECO:0000313" key="4">
    <source>
        <dbReference type="Proteomes" id="UP000245380"/>
    </source>
</evidence>